<gene>
    <name evidence="2" type="ORF">EDC18_107176</name>
</gene>
<proteinExistence type="predicted"/>
<accession>A0A4R3MIV2</accession>
<comment type="caution">
    <text evidence="2">The sequence shown here is derived from an EMBL/GenBank/DDBJ whole genome shotgun (WGS) entry which is preliminary data.</text>
</comment>
<dbReference type="AlphaFoldDB" id="A0A4R3MIV2"/>
<evidence type="ECO:0000313" key="3">
    <source>
        <dbReference type="Proteomes" id="UP000294902"/>
    </source>
</evidence>
<protein>
    <recommendedName>
        <fullName evidence="4">DUF881 domain-containing protein</fullName>
    </recommendedName>
</protein>
<sequence length="199" mass="21704">MLSLKKAKIFLALSVFCLMGAGFLLMTTANKASTPEPGSVQDPLVTKSYIDKELAKLEEQITKIVNNSSGSGSTTIEVEKILSEYNVRLQQLENQIHTKPSNGSDSHKNTNSFIVVELNEKDVLIGGEGTELIVRAGKTFVLDNLHNNGIPNMTTGKTLFLGDAIDNNHLLVIPRDDGRGIVSSTKTWVMVKGEYSIIK</sequence>
<dbReference type="EMBL" id="SMAL01000007">
    <property type="protein sequence ID" value="TCT14107.1"/>
    <property type="molecule type" value="Genomic_DNA"/>
</dbReference>
<name>A0A4R3MIV2_9FIRM</name>
<dbReference type="RefSeq" id="WP_132253093.1">
    <property type="nucleotide sequence ID" value="NZ_SMAL01000007.1"/>
</dbReference>
<dbReference type="Proteomes" id="UP000294902">
    <property type="component" value="Unassembled WGS sequence"/>
</dbReference>
<organism evidence="2 3">
    <name type="scientific">Natranaerovirga pectinivora</name>
    <dbReference type="NCBI Taxonomy" id="682400"/>
    <lineage>
        <taxon>Bacteria</taxon>
        <taxon>Bacillati</taxon>
        <taxon>Bacillota</taxon>
        <taxon>Clostridia</taxon>
        <taxon>Lachnospirales</taxon>
        <taxon>Natranaerovirgaceae</taxon>
        <taxon>Natranaerovirga</taxon>
    </lineage>
</organism>
<evidence type="ECO:0000313" key="2">
    <source>
        <dbReference type="EMBL" id="TCT14107.1"/>
    </source>
</evidence>
<feature type="signal peptide" evidence="1">
    <location>
        <begin position="1"/>
        <end position="32"/>
    </location>
</feature>
<feature type="chain" id="PRO_5039296984" description="DUF881 domain-containing protein" evidence="1">
    <location>
        <begin position="33"/>
        <end position="199"/>
    </location>
</feature>
<keyword evidence="3" id="KW-1185">Reference proteome</keyword>
<keyword evidence="1" id="KW-0732">Signal</keyword>
<evidence type="ECO:0000256" key="1">
    <source>
        <dbReference type="SAM" id="SignalP"/>
    </source>
</evidence>
<reference evidence="2 3" key="1">
    <citation type="submission" date="2019-03" db="EMBL/GenBank/DDBJ databases">
        <title>Genomic Encyclopedia of Type Strains, Phase IV (KMG-IV): sequencing the most valuable type-strain genomes for metagenomic binning, comparative biology and taxonomic classification.</title>
        <authorList>
            <person name="Goeker M."/>
        </authorList>
    </citation>
    <scope>NUCLEOTIDE SEQUENCE [LARGE SCALE GENOMIC DNA]</scope>
    <source>
        <strain evidence="2 3">DSM 24629</strain>
    </source>
</reference>
<dbReference type="OrthoDB" id="2381664at2"/>
<evidence type="ECO:0008006" key="4">
    <source>
        <dbReference type="Google" id="ProtNLM"/>
    </source>
</evidence>